<dbReference type="Gramene" id="GBG64327">
    <property type="protein sequence ID" value="GBG64327"/>
    <property type="gene ID" value="CBR_g41528"/>
</dbReference>
<feature type="compositionally biased region" description="Gly residues" evidence="2">
    <location>
        <begin position="212"/>
        <end position="221"/>
    </location>
</feature>
<sequence length="221" mass="25781">MWKQEKNNLAKEEEKRKQEALRLEAEKKKQEEIAERKRAEDERDARLLRIIRSEIRIESNTENERVPRRIRKLVRRNERDETLEEEKERLRRTIALHQEEDAVEDEELILLRRRAAGLVISDKRKREKEVVIGDSPPMITLTKRQRTTLGTMPKLRIEEIRENRKAATSFSPVPVGKIALSLKHILAGSGPSAREKYEADCRELRSSDGGRIEGGMQDGTN</sequence>
<dbReference type="Proteomes" id="UP000265515">
    <property type="component" value="Unassembled WGS sequence"/>
</dbReference>
<dbReference type="AlphaFoldDB" id="A0A388K2S7"/>
<reference evidence="3 4" key="1">
    <citation type="journal article" date="2018" name="Cell">
        <title>The Chara Genome: Secondary Complexity and Implications for Plant Terrestrialization.</title>
        <authorList>
            <person name="Nishiyama T."/>
            <person name="Sakayama H."/>
            <person name="Vries J.D."/>
            <person name="Buschmann H."/>
            <person name="Saint-Marcoux D."/>
            <person name="Ullrich K.K."/>
            <person name="Haas F.B."/>
            <person name="Vanderstraeten L."/>
            <person name="Becker D."/>
            <person name="Lang D."/>
            <person name="Vosolsobe S."/>
            <person name="Rombauts S."/>
            <person name="Wilhelmsson P.K.I."/>
            <person name="Janitza P."/>
            <person name="Kern R."/>
            <person name="Heyl A."/>
            <person name="Rumpler F."/>
            <person name="Villalobos L.I.A.C."/>
            <person name="Clay J.M."/>
            <person name="Skokan R."/>
            <person name="Toyoda A."/>
            <person name="Suzuki Y."/>
            <person name="Kagoshima H."/>
            <person name="Schijlen E."/>
            <person name="Tajeshwar N."/>
            <person name="Catarino B."/>
            <person name="Hetherington A.J."/>
            <person name="Saltykova A."/>
            <person name="Bonnot C."/>
            <person name="Breuninger H."/>
            <person name="Symeonidi A."/>
            <person name="Radhakrishnan G.V."/>
            <person name="Van Nieuwerburgh F."/>
            <person name="Deforce D."/>
            <person name="Chang C."/>
            <person name="Karol K.G."/>
            <person name="Hedrich R."/>
            <person name="Ulvskov P."/>
            <person name="Glockner G."/>
            <person name="Delwiche C.F."/>
            <person name="Petrasek J."/>
            <person name="Van de Peer Y."/>
            <person name="Friml J."/>
            <person name="Beilby M."/>
            <person name="Dolan L."/>
            <person name="Kohara Y."/>
            <person name="Sugano S."/>
            <person name="Fujiyama A."/>
            <person name="Delaux P.-M."/>
            <person name="Quint M."/>
            <person name="TheiBen G."/>
            <person name="Hagemann M."/>
            <person name="Harholt J."/>
            <person name="Dunand C."/>
            <person name="Zachgo S."/>
            <person name="Langdale J."/>
            <person name="Maumus F."/>
            <person name="Straeten D.V.D."/>
            <person name="Gould S.B."/>
            <person name="Rensing S.A."/>
        </authorList>
    </citation>
    <scope>NUCLEOTIDE SEQUENCE [LARGE SCALE GENOMIC DNA]</scope>
    <source>
        <strain evidence="3 4">S276</strain>
    </source>
</reference>
<name>A0A388K2S7_CHABU</name>
<evidence type="ECO:0000256" key="1">
    <source>
        <dbReference type="SAM" id="Coils"/>
    </source>
</evidence>
<proteinExistence type="predicted"/>
<organism evidence="3 4">
    <name type="scientific">Chara braunii</name>
    <name type="common">Braun's stonewort</name>
    <dbReference type="NCBI Taxonomy" id="69332"/>
    <lineage>
        <taxon>Eukaryota</taxon>
        <taxon>Viridiplantae</taxon>
        <taxon>Streptophyta</taxon>
        <taxon>Charophyceae</taxon>
        <taxon>Charales</taxon>
        <taxon>Characeae</taxon>
        <taxon>Chara</taxon>
    </lineage>
</organism>
<gene>
    <name evidence="3" type="ORF">CBR_g41528</name>
</gene>
<feature type="compositionally biased region" description="Basic and acidic residues" evidence="2">
    <location>
        <begin position="199"/>
        <end position="211"/>
    </location>
</feature>
<protein>
    <submittedName>
        <fullName evidence="3">Uncharacterized protein</fullName>
    </submittedName>
</protein>
<keyword evidence="1" id="KW-0175">Coiled coil</keyword>
<comment type="caution">
    <text evidence="3">The sequence shown here is derived from an EMBL/GenBank/DDBJ whole genome shotgun (WGS) entry which is preliminary data.</text>
</comment>
<dbReference type="EMBL" id="BFEA01000049">
    <property type="protein sequence ID" value="GBG64327.1"/>
    <property type="molecule type" value="Genomic_DNA"/>
</dbReference>
<evidence type="ECO:0000313" key="3">
    <source>
        <dbReference type="EMBL" id="GBG64327.1"/>
    </source>
</evidence>
<feature type="region of interest" description="Disordered" evidence="2">
    <location>
        <begin position="199"/>
        <end position="221"/>
    </location>
</feature>
<feature type="coiled-coil region" evidence="1">
    <location>
        <begin position="3"/>
        <end position="42"/>
    </location>
</feature>
<feature type="coiled-coil region" evidence="1">
    <location>
        <begin position="73"/>
        <end position="100"/>
    </location>
</feature>
<keyword evidence="4" id="KW-1185">Reference proteome</keyword>
<evidence type="ECO:0000256" key="2">
    <source>
        <dbReference type="SAM" id="MobiDB-lite"/>
    </source>
</evidence>
<evidence type="ECO:0000313" key="4">
    <source>
        <dbReference type="Proteomes" id="UP000265515"/>
    </source>
</evidence>
<accession>A0A388K2S7</accession>